<keyword evidence="4" id="KW-0689">Ribosomal protein</keyword>
<comment type="similarity">
    <text evidence="1">Belongs to the bacterial ribosomal protein bL21 family.</text>
</comment>
<dbReference type="EMBL" id="JAVXUO010000923">
    <property type="protein sequence ID" value="KAK2987929.1"/>
    <property type="molecule type" value="Genomic_DNA"/>
</dbReference>
<dbReference type="Pfam" id="PF00829">
    <property type="entry name" value="Ribosomal_L21p"/>
    <property type="match status" value="1"/>
</dbReference>
<keyword evidence="8" id="KW-1185">Reference proteome</keyword>
<dbReference type="InterPro" id="IPR036164">
    <property type="entry name" value="bL21-like_sf"/>
</dbReference>
<dbReference type="Proteomes" id="UP001187471">
    <property type="component" value="Unassembled WGS sequence"/>
</dbReference>
<evidence type="ECO:0000256" key="5">
    <source>
        <dbReference type="ARBA" id="ARBA00023274"/>
    </source>
</evidence>
<dbReference type="NCBIfam" id="TIGR00061">
    <property type="entry name" value="L21"/>
    <property type="match status" value="1"/>
</dbReference>
<dbReference type="GO" id="GO:0005737">
    <property type="term" value="C:cytoplasm"/>
    <property type="evidence" value="ECO:0007669"/>
    <property type="project" value="UniProtKB-ARBA"/>
</dbReference>
<proteinExistence type="inferred from homology"/>
<dbReference type="GO" id="GO:0006412">
    <property type="term" value="P:translation"/>
    <property type="evidence" value="ECO:0007669"/>
    <property type="project" value="InterPro"/>
</dbReference>
<dbReference type="InterPro" id="IPR001787">
    <property type="entry name" value="Ribosomal_bL21"/>
</dbReference>
<gene>
    <name evidence="7" type="ORF">RJ640_003407</name>
</gene>
<name>A0AA88UJZ2_9ASTE</name>
<evidence type="ECO:0000256" key="2">
    <source>
        <dbReference type="ARBA" id="ARBA00022730"/>
    </source>
</evidence>
<evidence type="ECO:0000256" key="4">
    <source>
        <dbReference type="ARBA" id="ARBA00022980"/>
    </source>
</evidence>
<evidence type="ECO:0000256" key="6">
    <source>
        <dbReference type="SAM" id="MobiDB-lite"/>
    </source>
</evidence>
<dbReference type="GO" id="GO:0003735">
    <property type="term" value="F:structural constituent of ribosome"/>
    <property type="evidence" value="ECO:0007669"/>
    <property type="project" value="InterPro"/>
</dbReference>
<feature type="compositionally biased region" description="Low complexity" evidence="6">
    <location>
        <begin position="60"/>
        <end position="72"/>
    </location>
</feature>
<dbReference type="AlphaFoldDB" id="A0AA88UJZ2"/>
<feature type="region of interest" description="Disordered" evidence="6">
    <location>
        <begin position="60"/>
        <end position="87"/>
    </location>
</feature>
<evidence type="ECO:0008006" key="9">
    <source>
        <dbReference type="Google" id="ProtNLM"/>
    </source>
</evidence>
<evidence type="ECO:0000256" key="3">
    <source>
        <dbReference type="ARBA" id="ARBA00022884"/>
    </source>
</evidence>
<organism evidence="7 8">
    <name type="scientific">Escallonia rubra</name>
    <dbReference type="NCBI Taxonomy" id="112253"/>
    <lineage>
        <taxon>Eukaryota</taxon>
        <taxon>Viridiplantae</taxon>
        <taxon>Streptophyta</taxon>
        <taxon>Embryophyta</taxon>
        <taxon>Tracheophyta</taxon>
        <taxon>Spermatophyta</taxon>
        <taxon>Magnoliopsida</taxon>
        <taxon>eudicotyledons</taxon>
        <taxon>Gunneridae</taxon>
        <taxon>Pentapetalae</taxon>
        <taxon>asterids</taxon>
        <taxon>campanulids</taxon>
        <taxon>Escalloniales</taxon>
        <taxon>Escalloniaceae</taxon>
        <taxon>Escallonia</taxon>
    </lineage>
</organism>
<dbReference type="PANTHER" id="PTHR21349:SF8">
    <property type="entry name" value="LARGE RIBOSOMAL SUBUNIT PROTEIN BL21C"/>
    <property type="match status" value="1"/>
</dbReference>
<dbReference type="HAMAP" id="MF_01363">
    <property type="entry name" value="Ribosomal_bL21"/>
    <property type="match status" value="1"/>
</dbReference>
<dbReference type="SUPFAM" id="SSF141091">
    <property type="entry name" value="L21p-like"/>
    <property type="match status" value="1"/>
</dbReference>
<dbReference type="GO" id="GO:0019843">
    <property type="term" value="F:rRNA binding"/>
    <property type="evidence" value="ECO:0007669"/>
    <property type="project" value="UniProtKB-KW"/>
</dbReference>
<accession>A0AA88UJZ2</accession>
<evidence type="ECO:0000256" key="1">
    <source>
        <dbReference type="ARBA" id="ARBA00008563"/>
    </source>
</evidence>
<dbReference type="InterPro" id="IPR018258">
    <property type="entry name" value="Ribosomal_bL21_CS"/>
</dbReference>
<dbReference type="GO" id="GO:0005840">
    <property type="term" value="C:ribosome"/>
    <property type="evidence" value="ECO:0007669"/>
    <property type="project" value="UniProtKB-KW"/>
</dbReference>
<keyword evidence="3" id="KW-0694">RNA-binding</keyword>
<protein>
    <recommendedName>
        <fullName evidence="9">50S ribosomal protein L21, chloroplastic</fullName>
    </recommendedName>
</protein>
<sequence length="272" mass="29886">MASLSYCSSFPTTLSHKQIPPSLSLSKTNPCPLPLYHSFSSLSLASRPLSASALVPKSSQTEPSVVESVPEPETVDVQPSSEAAETSVEEAKREEIFAVVMIGSRQYIVFPGRFLYTQRLKGASVNDKIILNKVLLVGTKTSTYIGKPIVPNAAVHAVVEEQGLDPKVVVFKYKKKKNYRRNIGHRQMLSCVSVRGADAAAAAARSSCPWCSSVRTRESNRIEVSLAEHLVLVLEKIWVYVGMMITVTVEEKTYFMFPSLATESGTSDLKDW</sequence>
<dbReference type="PANTHER" id="PTHR21349">
    <property type="entry name" value="50S RIBOSOMAL PROTEIN L21"/>
    <property type="match status" value="1"/>
</dbReference>
<dbReference type="InterPro" id="IPR028909">
    <property type="entry name" value="bL21-like"/>
</dbReference>
<keyword evidence="2" id="KW-0699">rRNA-binding</keyword>
<comment type="caution">
    <text evidence="7">The sequence shown here is derived from an EMBL/GenBank/DDBJ whole genome shotgun (WGS) entry which is preliminary data.</text>
</comment>
<keyword evidence="5" id="KW-0687">Ribonucleoprotein</keyword>
<evidence type="ECO:0000313" key="7">
    <source>
        <dbReference type="EMBL" id="KAK2987929.1"/>
    </source>
</evidence>
<dbReference type="GO" id="GO:1990904">
    <property type="term" value="C:ribonucleoprotein complex"/>
    <property type="evidence" value="ECO:0007669"/>
    <property type="project" value="UniProtKB-KW"/>
</dbReference>
<reference evidence="7" key="1">
    <citation type="submission" date="2022-12" db="EMBL/GenBank/DDBJ databases">
        <title>Draft genome assemblies for two species of Escallonia (Escalloniales).</title>
        <authorList>
            <person name="Chanderbali A."/>
            <person name="Dervinis C."/>
            <person name="Anghel I."/>
            <person name="Soltis D."/>
            <person name="Soltis P."/>
            <person name="Zapata F."/>
        </authorList>
    </citation>
    <scope>NUCLEOTIDE SEQUENCE</scope>
    <source>
        <strain evidence="7">UCBG92.1500</strain>
        <tissue evidence="7">Leaf</tissue>
    </source>
</reference>
<evidence type="ECO:0000313" key="8">
    <source>
        <dbReference type="Proteomes" id="UP001187471"/>
    </source>
</evidence>
<dbReference type="PROSITE" id="PS01169">
    <property type="entry name" value="RIBOSOMAL_L21"/>
    <property type="match status" value="1"/>
</dbReference>